<reference evidence="1 2" key="1">
    <citation type="journal article" date="2019" name="Commun. Biol.">
        <title>The bagworm genome reveals a unique fibroin gene that provides high tensile strength.</title>
        <authorList>
            <person name="Kono N."/>
            <person name="Nakamura H."/>
            <person name="Ohtoshi R."/>
            <person name="Tomita M."/>
            <person name="Numata K."/>
            <person name="Arakawa K."/>
        </authorList>
    </citation>
    <scope>NUCLEOTIDE SEQUENCE [LARGE SCALE GENOMIC DNA]</scope>
</reference>
<dbReference type="EMBL" id="BGZK01001302">
    <property type="protein sequence ID" value="GBP76745.1"/>
    <property type="molecule type" value="Genomic_DNA"/>
</dbReference>
<dbReference type="Proteomes" id="UP000299102">
    <property type="component" value="Unassembled WGS sequence"/>
</dbReference>
<accession>A0A4C1YQW6</accession>
<gene>
    <name evidence="1" type="ORF">EVAR_58469_1</name>
</gene>
<evidence type="ECO:0000313" key="1">
    <source>
        <dbReference type="EMBL" id="GBP76745.1"/>
    </source>
</evidence>
<evidence type="ECO:0000313" key="2">
    <source>
        <dbReference type="Proteomes" id="UP000299102"/>
    </source>
</evidence>
<comment type="caution">
    <text evidence="1">The sequence shown here is derived from an EMBL/GenBank/DDBJ whole genome shotgun (WGS) entry which is preliminary data.</text>
</comment>
<name>A0A4C1YQW6_EUMVA</name>
<sequence length="102" mass="11221">MQIHFAFDLHCLSTASSIQSTTVHSIGISEVKLCTSINTLKFGVAELAPISDAALRHRRGGRALAAARFIRRTYTADVSPAVKPMELYVHNKKRNLTTAGRR</sequence>
<proteinExistence type="predicted"/>
<keyword evidence="2" id="KW-1185">Reference proteome</keyword>
<dbReference type="AlphaFoldDB" id="A0A4C1YQW6"/>
<protein>
    <submittedName>
        <fullName evidence="1">Uncharacterized protein</fullName>
    </submittedName>
</protein>
<organism evidence="1 2">
    <name type="scientific">Eumeta variegata</name>
    <name type="common">Bagworm moth</name>
    <name type="synonym">Eumeta japonica</name>
    <dbReference type="NCBI Taxonomy" id="151549"/>
    <lineage>
        <taxon>Eukaryota</taxon>
        <taxon>Metazoa</taxon>
        <taxon>Ecdysozoa</taxon>
        <taxon>Arthropoda</taxon>
        <taxon>Hexapoda</taxon>
        <taxon>Insecta</taxon>
        <taxon>Pterygota</taxon>
        <taxon>Neoptera</taxon>
        <taxon>Endopterygota</taxon>
        <taxon>Lepidoptera</taxon>
        <taxon>Glossata</taxon>
        <taxon>Ditrysia</taxon>
        <taxon>Tineoidea</taxon>
        <taxon>Psychidae</taxon>
        <taxon>Oiketicinae</taxon>
        <taxon>Eumeta</taxon>
    </lineage>
</organism>